<evidence type="ECO:0000313" key="2">
    <source>
        <dbReference type="EMBL" id="MBC5732805.1"/>
    </source>
</evidence>
<dbReference type="InterPro" id="IPR001387">
    <property type="entry name" value="Cro/C1-type_HTH"/>
</dbReference>
<dbReference type="GO" id="GO:0003677">
    <property type="term" value="F:DNA binding"/>
    <property type="evidence" value="ECO:0007669"/>
    <property type="project" value="InterPro"/>
</dbReference>
<comment type="caution">
    <text evidence="2">The sequence shown here is derived from an EMBL/GenBank/DDBJ whole genome shotgun (WGS) entry which is preliminary data.</text>
</comment>
<dbReference type="SUPFAM" id="SSF47413">
    <property type="entry name" value="lambda repressor-like DNA-binding domains"/>
    <property type="match status" value="1"/>
</dbReference>
<dbReference type="InterPro" id="IPR010982">
    <property type="entry name" value="Lambda_DNA-bd_dom_sf"/>
</dbReference>
<reference evidence="2" key="1">
    <citation type="submission" date="2020-08" db="EMBL/GenBank/DDBJ databases">
        <title>Genome public.</title>
        <authorList>
            <person name="Liu C."/>
            <person name="Sun Q."/>
        </authorList>
    </citation>
    <scope>NUCLEOTIDE SEQUENCE</scope>
    <source>
        <strain evidence="2">NSJ-51</strain>
    </source>
</reference>
<accession>A0A8J6JDJ5</accession>
<gene>
    <name evidence="2" type="ORF">H8S57_03555</name>
</gene>
<feature type="domain" description="HTH cro/C1-type" evidence="1">
    <location>
        <begin position="1"/>
        <end position="55"/>
    </location>
</feature>
<dbReference type="EMBL" id="JACOPP010000003">
    <property type="protein sequence ID" value="MBC5732805.1"/>
    <property type="molecule type" value="Genomic_DNA"/>
</dbReference>
<organism evidence="2 3">
    <name type="scientific">Lawsonibacter hominis</name>
    <dbReference type="NCBI Taxonomy" id="2763053"/>
    <lineage>
        <taxon>Bacteria</taxon>
        <taxon>Bacillati</taxon>
        <taxon>Bacillota</taxon>
        <taxon>Clostridia</taxon>
        <taxon>Eubacteriales</taxon>
        <taxon>Oscillospiraceae</taxon>
        <taxon>Lawsonibacter</taxon>
    </lineage>
</organism>
<keyword evidence="3" id="KW-1185">Reference proteome</keyword>
<name>A0A8J6JDJ5_9FIRM</name>
<sequence length="66" mass="7853">MDQRGISRNRMARLVNTRYEVIDKWYKNQVEKIDADILARICFVLRCGVGDLLVYRERQQPAQPRS</sequence>
<protein>
    <submittedName>
        <fullName evidence="2">Helix-turn-helix transcriptional regulator</fullName>
    </submittedName>
</protein>
<evidence type="ECO:0000313" key="3">
    <source>
        <dbReference type="Proteomes" id="UP000661435"/>
    </source>
</evidence>
<dbReference type="Pfam" id="PF13443">
    <property type="entry name" value="HTH_26"/>
    <property type="match status" value="1"/>
</dbReference>
<dbReference type="Proteomes" id="UP000661435">
    <property type="component" value="Unassembled WGS sequence"/>
</dbReference>
<proteinExistence type="predicted"/>
<dbReference type="AlphaFoldDB" id="A0A8J6JDJ5"/>
<evidence type="ECO:0000259" key="1">
    <source>
        <dbReference type="Pfam" id="PF13443"/>
    </source>
</evidence>